<proteinExistence type="predicted"/>
<dbReference type="EMBL" id="JPMI01000304">
    <property type="protein sequence ID" value="KFA88068.1"/>
    <property type="molecule type" value="Genomic_DNA"/>
</dbReference>
<dbReference type="AlphaFoldDB" id="A0A084SHY3"/>
<accession>A0A084SHY3</accession>
<name>A0A084SHY3_9BACT</name>
<organism evidence="1 2">
    <name type="scientific">Archangium violaceum Cb vi76</name>
    <dbReference type="NCBI Taxonomy" id="1406225"/>
    <lineage>
        <taxon>Bacteria</taxon>
        <taxon>Pseudomonadati</taxon>
        <taxon>Myxococcota</taxon>
        <taxon>Myxococcia</taxon>
        <taxon>Myxococcales</taxon>
        <taxon>Cystobacterineae</taxon>
        <taxon>Archangiaceae</taxon>
        <taxon>Archangium</taxon>
    </lineage>
</organism>
<reference evidence="1 2" key="1">
    <citation type="submission" date="2014-07" db="EMBL/GenBank/DDBJ databases">
        <title>Draft Genome Sequence of Gephyronic Acid Producer, Cystobacter violaceus Strain Cb vi76.</title>
        <authorList>
            <person name="Stevens D.C."/>
            <person name="Young J."/>
            <person name="Carmichael R."/>
            <person name="Tan J."/>
            <person name="Taylor R.E."/>
        </authorList>
    </citation>
    <scope>NUCLEOTIDE SEQUENCE [LARGE SCALE GENOMIC DNA]</scope>
    <source>
        <strain evidence="1 2">Cb vi76</strain>
    </source>
</reference>
<comment type="caution">
    <text evidence="1">The sequence shown here is derived from an EMBL/GenBank/DDBJ whole genome shotgun (WGS) entry which is preliminary data.</text>
</comment>
<evidence type="ECO:0000313" key="1">
    <source>
        <dbReference type="EMBL" id="KFA88068.1"/>
    </source>
</evidence>
<dbReference type="Proteomes" id="UP000028547">
    <property type="component" value="Unassembled WGS sequence"/>
</dbReference>
<dbReference type="InterPro" id="IPR011750">
    <property type="entry name" value="Gmx_para_CXXCG"/>
</dbReference>
<protein>
    <recommendedName>
        <fullName evidence="3">Double-CXXCG motif protein</fullName>
    </recommendedName>
</protein>
<evidence type="ECO:0000313" key="2">
    <source>
        <dbReference type="Proteomes" id="UP000028547"/>
    </source>
</evidence>
<dbReference type="RefSeq" id="WP_043409956.1">
    <property type="nucleotide sequence ID" value="NZ_JPMI01000304.1"/>
</dbReference>
<dbReference type="NCBIfam" id="TIGR02264">
    <property type="entry name" value="gmx_para_CXXCG"/>
    <property type="match status" value="1"/>
</dbReference>
<gene>
    <name evidence="1" type="ORF">Q664_43495</name>
</gene>
<sequence length="239" mass="26891">MARFYRIRAPRNSMYTGSLSATHKWGSLPGLRCPECGARWAGGMTAYPGVDLSALSERGAYEKPRPEPFDEFVRLRELVRPLVPPGAQLLPGAKFGPLVGTATGGFSPLFFHYVEMPLVHLEALEKLQAEGVRGLHGFRTELRFRQKTHPELLELQVLPHGRLHPECTPPDRPPPCPKCGWDDFAFPEEPILDAASLPAHTDLFRLSDFETVFIATERFVEAVRRLDLDEVDIREIPVR</sequence>
<evidence type="ECO:0008006" key="3">
    <source>
        <dbReference type="Google" id="ProtNLM"/>
    </source>
</evidence>
<dbReference type="Pfam" id="PF09535">
    <property type="entry name" value="Gmx_para_CXXCG"/>
    <property type="match status" value="1"/>
</dbReference>